<dbReference type="PANTHER" id="PTHR34137">
    <property type="entry name" value="EXODEOXYRIBONUCLEASE 7 SMALL SUBUNIT"/>
    <property type="match status" value="1"/>
</dbReference>
<gene>
    <name evidence="6" type="primary">xseB</name>
    <name evidence="8" type="ORF">AK33_09390</name>
</gene>
<comment type="caution">
    <text evidence="8">The sequence shown here is derived from an EMBL/GenBank/DDBJ whole genome shotgun (WGS) entry which is preliminary data.</text>
</comment>
<keyword evidence="7" id="KW-0175">Coiled coil</keyword>
<organism evidence="8 9">
    <name type="scientific">Mannheimia granulomatis</name>
    <dbReference type="NCBI Taxonomy" id="85402"/>
    <lineage>
        <taxon>Bacteria</taxon>
        <taxon>Pseudomonadati</taxon>
        <taxon>Pseudomonadota</taxon>
        <taxon>Gammaproteobacteria</taxon>
        <taxon>Pasteurellales</taxon>
        <taxon>Pasteurellaceae</taxon>
        <taxon>Mannheimia</taxon>
    </lineage>
</organism>
<dbReference type="GO" id="GO:0009318">
    <property type="term" value="C:exodeoxyribonuclease VII complex"/>
    <property type="evidence" value="ECO:0007669"/>
    <property type="project" value="UniProtKB-UniRule"/>
</dbReference>
<dbReference type="Pfam" id="PF02609">
    <property type="entry name" value="Exonuc_VII_S"/>
    <property type="match status" value="1"/>
</dbReference>
<dbReference type="PATRIC" id="fig|1450449.3.peg.1866"/>
<accession>A0A011NB07</accession>
<dbReference type="Gene3D" id="1.10.287.1040">
    <property type="entry name" value="Exonuclease VII, small subunit"/>
    <property type="match status" value="1"/>
</dbReference>
<feature type="coiled-coil region" evidence="7">
    <location>
        <begin position="30"/>
        <end position="64"/>
    </location>
</feature>
<comment type="function">
    <text evidence="6">Bidirectionally degrades single-stranded DNA into large acid-insoluble oligonucleotides, which are then degraded further into small acid-soluble oligonucleotides.</text>
</comment>
<dbReference type="PANTHER" id="PTHR34137:SF1">
    <property type="entry name" value="EXODEOXYRIBONUCLEASE 7 SMALL SUBUNIT"/>
    <property type="match status" value="1"/>
</dbReference>
<keyword evidence="5 6" id="KW-0269">Exonuclease</keyword>
<keyword evidence="9" id="KW-1185">Reference proteome</keyword>
<dbReference type="HAMAP" id="MF_00337">
    <property type="entry name" value="Exonuc_7_S"/>
    <property type="match status" value="1"/>
</dbReference>
<keyword evidence="3 6" id="KW-0540">Nuclease</keyword>
<sequence>MAKKPTQDFETTLKELEEIVTHLEAGDLPLEEALNEFETAIKLVQQGQERLQKAEQRIQILLNKDENADLSDYERE</sequence>
<comment type="subunit">
    <text evidence="6">Heterooligomer composed of large and small subunits.</text>
</comment>
<evidence type="ECO:0000256" key="6">
    <source>
        <dbReference type="HAMAP-Rule" id="MF_00337"/>
    </source>
</evidence>
<proteinExistence type="inferred from homology"/>
<dbReference type="InterPro" id="IPR003761">
    <property type="entry name" value="Exonuc_VII_S"/>
</dbReference>
<dbReference type="NCBIfam" id="TIGR01280">
    <property type="entry name" value="xseB"/>
    <property type="match status" value="1"/>
</dbReference>
<dbReference type="EMBL" id="JANJ01000006">
    <property type="protein sequence ID" value="EXI61787.1"/>
    <property type="molecule type" value="Genomic_DNA"/>
</dbReference>
<protein>
    <recommendedName>
        <fullName evidence="6">Exodeoxyribonuclease 7 small subunit</fullName>
        <ecNumber evidence="6">3.1.11.6</ecNumber>
    </recommendedName>
    <alternativeName>
        <fullName evidence="6">Exodeoxyribonuclease VII small subunit</fullName>
        <shortName evidence="6">Exonuclease VII small subunit</shortName>
    </alternativeName>
</protein>
<dbReference type="RefSeq" id="WP_027074822.1">
    <property type="nucleotide sequence ID" value="NZ_AVSP01000005.1"/>
</dbReference>
<evidence type="ECO:0000256" key="7">
    <source>
        <dbReference type="SAM" id="Coils"/>
    </source>
</evidence>
<name>A0A011NB07_9PAST</name>
<dbReference type="GO" id="GO:0006308">
    <property type="term" value="P:DNA catabolic process"/>
    <property type="evidence" value="ECO:0007669"/>
    <property type="project" value="UniProtKB-UniRule"/>
</dbReference>
<evidence type="ECO:0000256" key="2">
    <source>
        <dbReference type="ARBA" id="ARBA00022490"/>
    </source>
</evidence>
<evidence type="ECO:0000313" key="9">
    <source>
        <dbReference type="Proteomes" id="UP000054123"/>
    </source>
</evidence>
<comment type="similarity">
    <text evidence="1 6">Belongs to the XseB family.</text>
</comment>
<dbReference type="SUPFAM" id="SSF116842">
    <property type="entry name" value="XseB-like"/>
    <property type="match status" value="1"/>
</dbReference>
<evidence type="ECO:0000256" key="4">
    <source>
        <dbReference type="ARBA" id="ARBA00022801"/>
    </source>
</evidence>
<dbReference type="NCBIfam" id="NF002140">
    <property type="entry name" value="PRK00977.1-4"/>
    <property type="match status" value="1"/>
</dbReference>
<dbReference type="AlphaFoldDB" id="A0A011NB07"/>
<evidence type="ECO:0000256" key="3">
    <source>
        <dbReference type="ARBA" id="ARBA00022722"/>
    </source>
</evidence>
<dbReference type="Proteomes" id="UP000054123">
    <property type="component" value="Unassembled WGS sequence"/>
</dbReference>
<reference evidence="8 9" key="1">
    <citation type="journal article" date="2014" name="Genome Announc.">
        <title>Genome Sequence of a Presumptive Mannheimia haemolytica Strain with an A1/A6-Cross-Reactive Serotype from a White-Tailed Deer (Odocoileus virginianus).</title>
        <authorList>
            <person name="Lawrence P.K."/>
            <person name="Bey R.F."/>
            <person name="Wiener B."/>
            <person name="Kittichotirat W."/>
            <person name="Bumgarner R.E."/>
        </authorList>
    </citation>
    <scope>NUCLEOTIDE SEQUENCE [LARGE SCALE GENOMIC DNA]</scope>
    <source>
        <strain evidence="8 9">PKL10</strain>
    </source>
</reference>
<evidence type="ECO:0000313" key="8">
    <source>
        <dbReference type="EMBL" id="EXI61787.1"/>
    </source>
</evidence>
<dbReference type="PIRSF" id="PIRSF006488">
    <property type="entry name" value="Exonuc_VII_S"/>
    <property type="match status" value="1"/>
</dbReference>
<comment type="subcellular location">
    <subcellularLocation>
        <location evidence="6">Cytoplasm</location>
    </subcellularLocation>
</comment>
<dbReference type="OrthoDB" id="5591562at2"/>
<keyword evidence="2 6" id="KW-0963">Cytoplasm</keyword>
<dbReference type="EC" id="3.1.11.6" evidence="6"/>
<evidence type="ECO:0000256" key="5">
    <source>
        <dbReference type="ARBA" id="ARBA00022839"/>
    </source>
</evidence>
<comment type="catalytic activity">
    <reaction evidence="6">
        <text>Exonucleolytic cleavage in either 5'- to 3'- or 3'- to 5'-direction to yield nucleoside 5'-phosphates.</text>
        <dbReference type="EC" id="3.1.11.6"/>
    </reaction>
</comment>
<dbReference type="InterPro" id="IPR037004">
    <property type="entry name" value="Exonuc_VII_ssu_sf"/>
</dbReference>
<dbReference type="NCBIfam" id="NF002137">
    <property type="entry name" value="PRK00977.1-1"/>
    <property type="match status" value="1"/>
</dbReference>
<dbReference type="GO" id="GO:0008855">
    <property type="term" value="F:exodeoxyribonuclease VII activity"/>
    <property type="evidence" value="ECO:0007669"/>
    <property type="project" value="UniProtKB-UniRule"/>
</dbReference>
<dbReference type="STRING" id="1122190.GCA_000621105_00934"/>
<dbReference type="GO" id="GO:0005829">
    <property type="term" value="C:cytosol"/>
    <property type="evidence" value="ECO:0007669"/>
    <property type="project" value="TreeGrafter"/>
</dbReference>
<evidence type="ECO:0000256" key="1">
    <source>
        <dbReference type="ARBA" id="ARBA00009998"/>
    </source>
</evidence>
<keyword evidence="4 6" id="KW-0378">Hydrolase</keyword>